<gene>
    <name evidence="1" type="ORF">KQ657_001712</name>
</gene>
<evidence type="ECO:0000313" key="2">
    <source>
        <dbReference type="Proteomes" id="UP000790833"/>
    </source>
</evidence>
<protein>
    <submittedName>
        <fullName evidence="1">Uncharacterized protein</fullName>
    </submittedName>
</protein>
<dbReference type="EMBL" id="JAHMUF010000017">
    <property type="protein sequence ID" value="KAG7192612.1"/>
    <property type="molecule type" value="Genomic_DNA"/>
</dbReference>
<dbReference type="RefSeq" id="XP_043048162.1">
    <property type="nucleotide sequence ID" value="XM_043192498.1"/>
</dbReference>
<organism evidence="1 2">
    <name type="scientific">Scheffersomyces spartinae</name>
    <dbReference type="NCBI Taxonomy" id="45513"/>
    <lineage>
        <taxon>Eukaryota</taxon>
        <taxon>Fungi</taxon>
        <taxon>Dikarya</taxon>
        <taxon>Ascomycota</taxon>
        <taxon>Saccharomycotina</taxon>
        <taxon>Pichiomycetes</taxon>
        <taxon>Debaryomycetaceae</taxon>
        <taxon>Scheffersomyces</taxon>
    </lineage>
</organism>
<dbReference type="OrthoDB" id="4013286at2759"/>
<comment type="caution">
    <text evidence="1">The sequence shown here is derived from an EMBL/GenBank/DDBJ whole genome shotgun (WGS) entry which is preliminary data.</text>
</comment>
<accession>A0A9P8AHK4</accession>
<evidence type="ECO:0000313" key="1">
    <source>
        <dbReference type="EMBL" id="KAG7192612.1"/>
    </source>
</evidence>
<name>A0A9P8AHK4_9ASCO</name>
<dbReference type="GeneID" id="66115086"/>
<keyword evidence="2" id="KW-1185">Reference proteome</keyword>
<sequence length="439" mass="49364">MSSATWRRISDPVRFMFKTYLAAGKQYETYSNPDVKAALLKGTKLYQQYQQYKLLRENSIDMSVFLPIEVKALGPVLAEKLDLGDLDERDIDSMWKEDVARDLKGISFDNILESPIYSEALKSPRNITDLQARVLGVFAASCLPHLSVPMKLQPAISSFKWYLRLLANTPVVLILKIRRRLFSDDSLGLIDLLGLEFEKSLDDVRATLKPETLHDPDFGIRNYHFTHLSSSDLLALAIRSQPAFLDANDNFEQILKTIDWNQFNSLPDSFCDTIVSRNISFLQMPDGIVIPTPEIGELKRNIPLTATLGATDLIPEDLPYDLEYDDLYLLTIENAGLNHNLEPLLDAVGTSPFEVIGARVMLGNEEINNFFKEATESHSHKDNTLITYDDLILMAQKARLEASGPPSAAHSLFTKLGQWNQAKVTMGPHKNCIYLGPSS</sequence>
<proteinExistence type="predicted"/>
<reference evidence="1" key="1">
    <citation type="submission" date="2021-03" db="EMBL/GenBank/DDBJ databases">
        <authorList>
            <person name="Palmer J.M."/>
        </authorList>
    </citation>
    <scope>NUCLEOTIDE SEQUENCE</scope>
    <source>
        <strain evidence="1">ARV_011</strain>
    </source>
</reference>
<dbReference type="Proteomes" id="UP000790833">
    <property type="component" value="Unassembled WGS sequence"/>
</dbReference>
<dbReference type="AlphaFoldDB" id="A0A9P8AHK4"/>